<sequence>MELRQIQIFIVRPTIVHMDMFSPAAENLLLGTIAHESGGGKHIDQRLSSSDSTLGPAIGLYQIEPWVLNDLYETYLSFRPDKLELVNEPLGDWPDKITQLATNLTFATAVARMIYYRHPKKLPAADDIDGLWWYYKKFFNSMKGKAKESDWKQAYEQLVLPHALK</sequence>
<reference evidence="1" key="1">
    <citation type="journal article" date="2015" name="Nature">
        <title>Complex archaea that bridge the gap between prokaryotes and eukaryotes.</title>
        <authorList>
            <person name="Spang A."/>
            <person name="Saw J.H."/>
            <person name="Jorgensen S.L."/>
            <person name="Zaremba-Niedzwiedzka K."/>
            <person name="Martijn J."/>
            <person name="Lind A.E."/>
            <person name="van Eijk R."/>
            <person name="Schleper C."/>
            <person name="Guy L."/>
            <person name="Ettema T.J."/>
        </authorList>
    </citation>
    <scope>NUCLEOTIDE SEQUENCE</scope>
</reference>
<protein>
    <recommendedName>
        <fullName evidence="2">Transglycosylase SLT domain-containing protein</fullName>
    </recommendedName>
</protein>
<comment type="caution">
    <text evidence="1">The sequence shown here is derived from an EMBL/GenBank/DDBJ whole genome shotgun (WGS) entry which is preliminary data.</text>
</comment>
<proteinExistence type="predicted"/>
<name>A0A0F9AI65_9ZZZZ</name>
<organism evidence="1">
    <name type="scientific">marine sediment metagenome</name>
    <dbReference type="NCBI Taxonomy" id="412755"/>
    <lineage>
        <taxon>unclassified sequences</taxon>
        <taxon>metagenomes</taxon>
        <taxon>ecological metagenomes</taxon>
    </lineage>
</organism>
<accession>A0A0F9AI65</accession>
<gene>
    <name evidence="1" type="ORF">LCGC14_2909770</name>
</gene>
<evidence type="ECO:0008006" key="2">
    <source>
        <dbReference type="Google" id="ProtNLM"/>
    </source>
</evidence>
<evidence type="ECO:0000313" key="1">
    <source>
        <dbReference type="EMBL" id="KKK71851.1"/>
    </source>
</evidence>
<dbReference type="EMBL" id="LAZR01057545">
    <property type="protein sequence ID" value="KKK71851.1"/>
    <property type="molecule type" value="Genomic_DNA"/>
</dbReference>
<dbReference type="AlphaFoldDB" id="A0A0F9AI65"/>